<feature type="transmembrane region" description="Helical" evidence="9">
    <location>
        <begin position="6"/>
        <end position="24"/>
    </location>
</feature>
<sequence>MLAPVLFTLAGASALVAALLPRVVDRLPVNLPMAFLGGGVLLGLVPGLPTVDPLEHEEATKHITELVVIISLMGAGLALDRAVGWRRWASTWRLILIAMPLTIALVAWAGWALAGLPIAAAVLLGAALAPTDPVLASDVQVGEPADEEGTEDEVRFALTSEAGLNDGAAFPIVHLAVVLATAGFSAVTMRDWFLEDVALRGVVGVVSGIVVGWLLGRLFFHSPVPSLRLADNAEGFTALAVTFLAYGVTEVLHGYGFVAVFVAACTIRAAERSHGAHRVAHEFVEQIERMLTSWLLLVLGAALADGLLDALTWPLALVGILLVFVIRPLAGYLSLLRTPGGPRERWVIGIFGVRGIGSLFYLAYALGEAEFPGEELWAVVGFTVALSVFVHGFTAAPVVGALDAARIRKAPSRHSGDVADTHL</sequence>
<reference evidence="11 12" key="1">
    <citation type="submission" date="2020-08" db="EMBL/GenBank/DDBJ databases">
        <title>The Agave Microbiome: Exploring the role of microbial communities in plant adaptations to desert environments.</title>
        <authorList>
            <person name="Partida-Martinez L.P."/>
        </authorList>
    </citation>
    <scope>NUCLEOTIDE SEQUENCE [LARGE SCALE GENOMIC DNA]</scope>
    <source>
        <strain evidence="11 12">AS2.23</strain>
    </source>
</reference>
<keyword evidence="3" id="KW-0050">Antiport</keyword>
<dbReference type="Gene3D" id="1.20.1530.20">
    <property type="match status" value="1"/>
</dbReference>
<evidence type="ECO:0000313" key="12">
    <source>
        <dbReference type="Proteomes" id="UP000533269"/>
    </source>
</evidence>
<feature type="transmembrane region" description="Helical" evidence="9">
    <location>
        <begin position="199"/>
        <end position="220"/>
    </location>
</feature>
<feature type="transmembrane region" description="Helical" evidence="9">
    <location>
        <begin position="346"/>
        <end position="364"/>
    </location>
</feature>
<feature type="domain" description="Cation/H+ exchanger transmembrane" evidence="10">
    <location>
        <begin position="15"/>
        <end position="399"/>
    </location>
</feature>
<accession>A0A7W4TP63</accession>
<dbReference type="PANTHER" id="PTHR32507:SF8">
    <property type="entry name" value="CNH1P"/>
    <property type="match status" value="1"/>
</dbReference>
<feature type="transmembrane region" description="Helical" evidence="9">
    <location>
        <begin position="314"/>
        <end position="334"/>
    </location>
</feature>
<evidence type="ECO:0000259" key="10">
    <source>
        <dbReference type="Pfam" id="PF00999"/>
    </source>
</evidence>
<proteinExistence type="predicted"/>
<keyword evidence="4" id="KW-1003">Cell membrane</keyword>
<dbReference type="InterPro" id="IPR038770">
    <property type="entry name" value="Na+/solute_symporter_sf"/>
</dbReference>
<feature type="transmembrane region" description="Helical" evidence="9">
    <location>
        <begin position="63"/>
        <end position="83"/>
    </location>
</feature>
<comment type="subcellular location">
    <subcellularLocation>
        <location evidence="1">Cell membrane</location>
        <topology evidence="1">Multi-pass membrane protein</topology>
    </subcellularLocation>
</comment>
<keyword evidence="7" id="KW-0406">Ion transport</keyword>
<reference evidence="11 12" key="2">
    <citation type="submission" date="2020-08" db="EMBL/GenBank/DDBJ databases">
        <authorList>
            <person name="Partida-Martinez L."/>
            <person name="Huntemann M."/>
            <person name="Clum A."/>
            <person name="Wang J."/>
            <person name="Palaniappan K."/>
            <person name="Ritter S."/>
            <person name="Chen I.-M."/>
            <person name="Stamatis D."/>
            <person name="Reddy T."/>
            <person name="O'Malley R."/>
            <person name="Daum C."/>
            <person name="Shapiro N."/>
            <person name="Ivanova N."/>
            <person name="Kyrpides N."/>
            <person name="Woyke T."/>
        </authorList>
    </citation>
    <scope>NUCLEOTIDE SEQUENCE [LARGE SCALE GENOMIC DNA]</scope>
    <source>
        <strain evidence="11 12">AS2.23</strain>
    </source>
</reference>
<gene>
    <name evidence="11" type="ORF">FHR75_003181</name>
</gene>
<feature type="transmembrane region" description="Helical" evidence="9">
    <location>
        <begin position="31"/>
        <end position="51"/>
    </location>
</feature>
<dbReference type="GO" id="GO:0015297">
    <property type="term" value="F:antiporter activity"/>
    <property type="evidence" value="ECO:0007669"/>
    <property type="project" value="UniProtKB-KW"/>
</dbReference>
<keyword evidence="6 9" id="KW-1133">Transmembrane helix</keyword>
<dbReference type="EMBL" id="JACHVY010000003">
    <property type="protein sequence ID" value="MBB2902350.1"/>
    <property type="molecule type" value="Genomic_DNA"/>
</dbReference>
<feature type="transmembrane region" description="Helical" evidence="9">
    <location>
        <begin position="291"/>
        <end position="308"/>
    </location>
</feature>
<evidence type="ECO:0000313" key="11">
    <source>
        <dbReference type="EMBL" id="MBB2902350.1"/>
    </source>
</evidence>
<protein>
    <submittedName>
        <fullName evidence="11">NhaP-type Na+/H+ or K+/H+ antiporter</fullName>
    </submittedName>
</protein>
<dbReference type="PANTHER" id="PTHR32507">
    <property type="entry name" value="NA(+)/H(+) ANTIPORTER 1"/>
    <property type="match status" value="1"/>
</dbReference>
<evidence type="ECO:0000256" key="6">
    <source>
        <dbReference type="ARBA" id="ARBA00022989"/>
    </source>
</evidence>
<dbReference type="RefSeq" id="WP_183392171.1">
    <property type="nucleotide sequence ID" value="NZ_JACHVY010000003.1"/>
</dbReference>
<dbReference type="Proteomes" id="UP000533269">
    <property type="component" value="Unassembled WGS sequence"/>
</dbReference>
<organism evidence="11 12">
    <name type="scientific">Kineococcus radiotolerans</name>
    <dbReference type="NCBI Taxonomy" id="131568"/>
    <lineage>
        <taxon>Bacteria</taxon>
        <taxon>Bacillati</taxon>
        <taxon>Actinomycetota</taxon>
        <taxon>Actinomycetes</taxon>
        <taxon>Kineosporiales</taxon>
        <taxon>Kineosporiaceae</taxon>
        <taxon>Kineococcus</taxon>
    </lineage>
</organism>
<dbReference type="GO" id="GO:1902600">
    <property type="term" value="P:proton transmembrane transport"/>
    <property type="evidence" value="ECO:0007669"/>
    <property type="project" value="InterPro"/>
</dbReference>
<dbReference type="GO" id="GO:0005886">
    <property type="term" value="C:plasma membrane"/>
    <property type="evidence" value="ECO:0007669"/>
    <property type="project" value="UniProtKB-SubCell"/>
</dbReference>
<name>A0A7W4TP63_KINRA</name>
<evidence type="ECO:0000256" key="3">
    <source>
        <dbReference type="ARBA" id="ARBA00022449"/>
    </source>
</evidence>
<feature type="transmembrane region" description="Helical" evidence="9">
    <location>
        <begin position="168"/>
        <end position="187"/>
    </location>
</feature>
<feature type="transmembrane region" description="Helical" evidence="9">
    <location>
        <begin position="95"/>
        <end position="128"/>
    </location>
</feature>
<dbReference type="AlphaFoldDB" id="A0A7W4TP63"/>
<evidence type="ECO:0000256" key="5">
    <source>
        <dbReference type="ARBA" id="ARBA00022692"/>
    </source>
</evidence>
<keyword evidence="8 9" id="KW-0472">Membrane</keyword>
<evidence type="ECO:0000256" key="2">
    <source>
        <dbReference type="ARBA" id="ARBA00022448"/>
    </source>
</evidence>
<feature type="transmembrane region" description="Helical" evidence="9">
    <location>
        <begin position="376"/>
        <end position="402"/>
    </location>
</feature>
<evidence type="ECO:0000256" key="7">
    <source>
        <dbReference type="ARBA" id="ARBA00023065"/>
    </source>
</evidence>
<dbReference type="Pfam" id="PF00999">
    <property type="entry name" value="Na_H_Exchanger"/>
    <property type="match status" value="1"/>
</dbReference>
<dbReference type="InterPro" id="IPR006153">
    <property type="entry name" value="Cation/H_exchanger_TM"/>
</dbReference>
<comment type="caution">
    <text evidence="11">The sequence shown here is derived from an EMBL/GenBank/DDBJ whole genome shotgun (WGS) entry which is preliminary data.</text>
</comment>
<keyword evidence="2" id="KW-0813">Transport</keyword>
<keyword evidence="5 9" id="KW-0812">Transmembrane</keyword>
<evidence type="ECO:0000256" key="4">
    <source>
        <dbReference type="ARBA" id="ARBA00022475"/>
    </source>
</evidence>
<evidence type="ECO:0000256" key="8">
    <source>
        <dbReference type="ARBA" id="ARBA00023136"/>
    </source>
</evidence>
<evidence type="ECO:0000256" key="9">
    <source>
        <dbReference type="SAM" id="Phobius"/>
    </source>
</evidence>
<evidence type="ECO:0000256" key="1">
    <source>
        <dbReference type="ARBA" id="ARBA00004651"/>
    </source>
</evidence>